<dbReference type="InterPro" id="IPR020044">
    <property type="entry name" value="PRD_EF0829/AHA3910"/>
</dbReference>
<name>A0A8H9YNA7_9PSED</name>
<dbReference type="InterPro" id="IPR036634">
    <property type="entry name" value="PRD_sf"/>
</dbReference>
<gene>
    <name evidence="2" type="ORF">HU722_09190</name>
</gene>
<dbReference type="GO" id="GO:0006355">
    <property type="term" value="P:regulation of DNA-templated transcription"/>
    <property type="evidence" value="ECO:0007669"/>
    <property type="project" value="InterPro"/>
</dbReference>
<comment type="caution">
    <text evidence="2">The sequence shown here is derived from an EMBL/GenBank/DDBJ whole genome shotgun (WGS) entry which is preliminary data.</text>
</comment>
<evidence type="ECO:0000259" key="1">
    <source>
        <dbReference type="PROSITE" id="PS51372"/>
    </source>
</evidence>
<dbReference type="NCBIfam" id="TIGR03582">
    <property type="entry name" value="EF_0829"/>
    <property type="match status" value="1"/>
</dbReference>
<organism evidence="2">
    <name type="scientific">Pseudomonas tritici</name>
    <dbReference type="NCBI Taxonomy" id="2745518"/>
    <lineage>
        <taxon>Bacteria</taxon>
        <taxon>Pseudomonadati</taxon>
        <taxon>Pseudomonadota</taxon>
        <taxon>Gammaproteobacteria</taxon>
        <taxon>Pseudomonadales</taxon>
        <taxon>Pseudomonadaceae</taxon>
        <taxon>Pseudomonas</taxon>
    </lineage>
</organism>
<evidence type="ECO:0000313" key="2">
    <source>
        <dbReference type="EMBL" id="MBC3291696.1"/>
    </source>
</evidence>
<sequence>MINGAVMNDVGEQAAQTETLAKTMLEQVYSLLARHNIIPNDVQQQMLTSHVRAMAHRSVTGEPLPEVEADLFDEISADSMRLAREVVAQFGNLPDEEAWLLSVHFEVAKDNL</sequence>
<reference evidence="2" key="1">
    <citation type="journal article" date="2020" name="Microorganisms">
        <title>Reliable Identification of Environmental Pseudomonas Isolates Using the rpoD Gene.</title>
        <authorList>
            <consortium name="The Broad Institute Genome Sequencing Platform"/>
            <person name="Girard L."/>
            <person name="Lood C."/>
            <person name="Rokni-Zadeh H."/>
            <person name="van Noort V."/>
            <person name="Lavigne R."/>
            <person name="De Mot R."/>
        </authorList>
    </citation>
    <scope>NUCLEOTIDE SEQUENCE [LARGE SCALE GENOMIC DNA]</scope>
    <source>
        <strain evidence="2">SWRI145</strain>
    </source>
</reference>
<dbReference type="Gene3D" id="1.10.1790.10">
    <property type="entry name" value="PRD domain"/>
    <property type="match status" value="1"/>
</dbReference>
<accession>A0A8H9YNA7</accession>
<dbReference type="SUPFAM" id="SSF63520">
    <property type="entry name" value="PTS-regulatory domain, PRD"/>
    <property type="match status" value="1"/>
</dbReference>
<dbReference type="InterPro" id="IPR011608">
    <property type="entry name" value="PRD"/>
</dbReference>
<feature type="domain" description="PRD" evidence="1">
    <location>
        <begin position="12"/>
        <end position="112"/>
    </location>
</feature>
<dbReference type="EMBL" id="JABWQF010000004">
    <property type="protein sequence ID" value="MBC3291696.1"/>
    <property type="molecule type" value="Genomic_DNA"/>
</dbReference>
<dbReference type="PROSITE" id="PS51372">
    <property type="entry name" value="PRD_2"/>
    <property type="match status" value="1"/>
</dbReference>
<protein>
    <submittedName>
        <fullName evidence="2">Glycine dehydrogenase</fullName>
    </submittedName>
</protein>
<proteinExistence type="predicted"/>
<dbReference type="AlphaFoldDB" id="A0A8H9YNA7"/>